<gene>
    <name evidence="1" type="ORF">METZ01_LOCUS263708</name>
</gene>
<dbReference type="AlphaFoldDB" id="A0A382JEV2"/>
<proteinExistence type="predicted"/>
<reference evidence="1" key="1">
    <citation type="submission" date="2018-05" db="EMBL/GenBank/DDBJ databases">
        <authorList>
            <person name="Lanie J.A."/>
            <person name="Ng W.-L."/>
            <person name="Kazmierczak K.M."/>
            <person name="Andrzejewski T.M."/>
            <person name="Davidsen T.M."/>
            <person name="Wayne K.J."/>
            <person name="Tettelin H."/>
            <person name="Glass J.I."/>
            <person name="Rusch D."/>
            <person name="Podicherti R."/>
            <person name="Tsui H.-C.T."/>
            <person name="Winkler M.E."/>
        </authorList>
    </citation>
    <scope>NUCLEOTIDE SEQUENCE</scope>
</reference>
<accession>A0A382JEV2</accession>
<name>A0A382JEV2_9ZZZZ</name>
<organism evidence="1">
    <name type="scientific">marine metagenome</name>
    <dbReference type="NCBI Taxonomy" id="408172"/>
    <lineage>
        <taxon>unclassified sequences</taxon>
        <taxon>metagenomes</taxon>
        <taxon>ecological metagenomes</taxon>
    </lineage>
</organism>
<protein>
    <submittedName>
        <fullName evidence="1">Uncharacterized protein</fullName>
    </submittedName>
</protein>
<feature type="non-terminal residue" evidence="1">
    <location>
        <position position="108"/>
    </location>
</feature>
<dbReference type="EMBL" id="UINC01074034">
    <property type="protein sequence ID" value="SVC10854.1"/>
    <property type="molecule type" value="Genomic_DNA"/>
</dbReference>
<evidence type="ECO:0000313" key="1">
    <source>
        <dbReference type="EMBL" id="SVC10854.1"/>
    </source>
</evidence>
<sequence length="108" mass="12239">MNENPSSSQAEPKIQIAILLLPAEPDWYWQNLAEVPFLLRNALTLQRAGIKKLVIWMQSPTENMDAIHQKLKQDPRINLDVEWIADNTIGLHGTNVMVLDGSTLLKKP</sequence>